<dbReference type="RefSeq" id="WP_148811903.1">
    <property type="nucleotide sequence ID" value="NZ_CP043046.1"/>
</dbReference>
<reference evidence="3 4" key="1">
    <citation type="submission" date="2019-08" db="EMBL/GenBank/DDBJ databases">
        <title>Amphibian skin-associated Pigmentiphaga: genome sequence and occurrence across geography and hosts.</title>
        <authorList>
            <person name="Bletz M.C."/>
            <person name="Bunk B."/>
            <person name="Sproeer C."/>
            <person name="Biwer P."/>
            <person name="Reiter S."/>
            <person name="Rabemananjara F.C.E."/>
            <person name="Schulz S."/>
            <person name="Overmann J."/>
            <person name="Vences M."/>
        </authorList>
    </citation>
    <scope>NUCLEOTIDE SEQUENCE [LARGE SCALE GENOMIC DNA]</scope>
    <source>
        <strain evidence="3 4">Mada1488</strain>
    </source>
</reference>
<evidence type="ECO:0000256" key="2">
    <source>
        <dbReference type="SAM" id="MobiDB-lite"/>
    </source>
</evidence>
<sequence>MSVPDNAAPEFSAPGSSSPDSSSESATPNPPPLKGIKVLELGTLIAGPYAASVLAQFGADVIKVEPPRTGDPLRKWRKLHEGTSLWWYSQSRNKKSLTLDLKSPEGQQIVRELVKDADIVIENFRPGLLEEWGLGWDALSAINPALVMVRISGYGQTGPYSDRPGFAAIAESMGGLRNLIGYPDRPPTRVGVSIGDTLAGLYGVIGALMAMHHVRSNSGRGQFIDVALYEAVFGVMESLIPEYGMFKVIRERTGASLPGIVPSSTYLCGDGQYVIVAGNGDGIFKRLMQAMGRSDLATDTRLAHNDGRVAHTEMIDTAISDWTGAHTLEQVLAVLEAADVPSSRIYTAEDIHADPHYRAREMIATHQLPDGASIDLPGIVPKLSSTPGQTRWVGPGLGEHTDEILASLGRTPQEIAKLHQQGVV</sequence>
<keyword evidence="1 3" id="KW-0808">Transferase</keyword>
<dbReference type="EMBL" id="CP043046">
    <property type="protein sequence ID" value="QEI04522.1"/>
    <property type="molecule type" value="Genomic_DNA"/>
</dbReference>
<dbReference type="Proteomes" id="UP000325161">
    <property type="component" value="Chromosome"/>
</dbReference>
<dbReference type="PANTHER" id="PTHR48207">
    <property type="entry name" value="SUCCINATE--HYDROXYMETHYLGLUTARATE COA-TRANSFERASE"/>
    <property type="match status" value="1"/>
</dbReference>
<organism evidence="3 4">
    <name type="scientific">Pigmentiphaga aceris</name>
    <dbReference type="NCBI Taxonomy" id="1940612"/>
    <lineage>
        <taxon>Bacteria</taxon>
        <taxon>Pseudomonadati</taxon>
        <taxon>Pseudomonadota</taxon>
        <taxon>Betaproteobacteria</taxon>
        <taxon>Burkholderiales</taxon>
        <taxon>Alcaligenaceae</taxon>
        <taxon>Pigmentiphaga</taxon>
    </lineage>
</organism>
<dbReference type="SUPFAM" id="SSF89796">
    <property type="entry name" value="CoA-transferase family III (CaiB/BaiF)"/>
    <property type="match status" value="1"/>
</dbReference>
<feature type="compositionally biased region" description="Low complexity" evidence="2">
    <location>
        <begin position="12"/>
        <end position="26"/>
    </location>
</feature>
<proteinExistence type="predicted"/>
<dbReference type="Gene3D" id="3.30.1540.10">
    <property type="entry name" value="formyl-coa transferase, domain 3"/>
    <property type="match status" value="1"/>
</dbReference>
<evidence type="ECO:0000313" key="3">
    <source>
        <dbReference type="EMBL" id="QEI04522.1"/>
    </source>
</evidence>
<dbReference type="Pfam" id="PF02515">
    <property type="entry name" value="CoA_transf_3"/>
    <property type="match status" value="1"/>
</dbReference>
<dbReference type="Gene3D" id="3.40.50.10540">
    <property type="entry name" value="Crotonobetainyl-coa:carnitine coa-transferase, domain 1"/>
    <property type="match status" value="1"/>
</dbReference>
<evidence type="ECO:0000256" key="1">
    <source>
        <dbReference type="ARBA" id="ARBA00022679"/>
    </source>
</evidence>
<dbReference type="GO" id="GO:0008410">
    <property type="term" value="F:CoA-transferase activity"/>
    <property type="evidence" value="ECO:0007669"/>
    <property type="project" value="TreeGrafter"/>
</dbReference>
<dbReference type="InterPro" id="IPR003673">
    <property type="entry name" value="CoA-Trfase_fam_III"/>
</dbReference>
<feature type="region of interest" description="Disordered" evidence="2">
    <location>
        <begin position="1"/>
        <end position="31"/>
    </location>
</feature>
<evidence type="ECO:0000313" key="4">
    <source>
        <dbReference type="Proteomes" id="UP000325161"/>
    </source>
</evidence>
<name>A0A5C0AR09_9BURK</name>
<dbReference type="PANTHER" id="PTHR48207:SF3">
    <property type="entry name" value="SUCCINATE--HYDROXYMETHYLGLUTARATE COA-TRANSFERASE"/>
    <property type="match status" value="1"/>
</dbReference>
<dbReference type="InterPro" id="IPR023606">
    <property type="entry name" value="CoA-Trfase_III_dom_1_sf"/>
</dbReference>
<dbReference type="InterPro" id="IPR050483">
    <property type="entry name" value="CoA-transferase_III_domain"/>
</dbReference>
<dbReference type="AlphaFoldDB" id="A0A5C0AR09"/>
<accession>A0A5C0AR09</accession>
<dbReference type="OrthoDB" id="5294844at2"/>
<keyword evidence="4" id="KW-1185">Reference proteome</keyword>
<gene>
    <name evidence="3" type="ORF">FXN63_00765</name>
</gene>
<protein>
    <submittedName>
        <fullName evidence="3">CoA transferase</fullName>
    </submittedName>
</protein>
<dbReference type="KEGG" id="pacr:FXN63_00765"/>
<dbReference type="InterPro" id="IPR044855">
    <property type="entry name" value="CoA-Trfase_III_dom3_sf"/>
</dbReference>